<organism evidence="1 2">
    <name type="scientific">Parelaphostrongylus tenuis</name>
    <name type="common">Meningeal worm</name>
    <dbReference type="NCBI Taxonomy" id="148309"/>
    <lineage>
        <taxon>Eukaryota</taxon>
        <taxon>Metazoa</taxon>
        <taxon>Ecdysozoa</taxon>
        <taxon>Nematoda</taxon>
        <taxon>Chromadorea</taxon>
        <taxon>Rhabditida</taxon>
        <taxon>Rhabditina</taxon>
        <taxon>Rhabditomorpha</taxon>
        <taxon>Strongyloidea</taxon>
        <taxon>Metastrongylidae</taxon>
        <taxon>Parelaphostrongylus</taxon>
    </lineage>
</organism>
<accession>A0AAD5REB1</accession>
<comment type="caution">
    <text evidence="1">The sequence shown here is derived from an EMBL/GenBank/DDBJ whole genome shotgun (WGS) entry which is preliminary data.</text>
</comment>
<evidence type="ECO:0000313" key="2">
    <source>
        <dbReference type="Proteomes" id="UP001196413"/>
    </source>
</evidence>
<dbReference type="AlphaFoldDB" id="A0AAD5REB1"/>
<dbReference type="Proteomes" id="UP001196413">
    <property type="component" value="Unassembled WGS sequence"/>
</dbReference>
<name>A0AAD5REB1_PARTN</name>
<evidence type="ECO:0000313" key="1">
    <source>
        <dbReference type="EMBL" id="KAJ1374905.1"/>
    </source>
</evidence>
<protein>
    <submittedName>
        <fullName evidence="1">Uncharacterized protein</fullName>
    </submittedName>
</protein>
<gene>
    <name evidence="1" type="ORF">KIN20_038019</name>
</gene>
<sequence>MKVEEDTHRKHFEEASSVHIPDSCAKSGRIAELRKGTTLGNVARICECFHLRHAIVWKARSYWIVVEQQFDMQTTSLARDRVKNICAHNALTGASNSK</sequence>
<keyword evidence="2" id="KW-1185">Reference proteome</keyword>
<dbReference type="EMBL" id="JAHQIW010007496">
    <property type="protein sequence ID" value="KAJ1374905.1"/>
    <property type="molecule type" value="Genomic_DNA"/>
</dbReference>
<reference evidence="1" key="1">
    <citation type="submission" date="2021-06" db="EMBL/GenBank/DDBJ databases">
        <title>Parelaphostrongylus tenuis whole genome reference sequence.</title>
        <authorList>
            <person name="Garwood T.J."/>
            <person name="Larsen P.A."/>
            <person name="Fountain-Jones N.M."/>
            <person name="Garbe J.R."/>
            <person name="Macchietto M.G."/>
            <person name="Kania S.A."/>
            <person name="Gerhold R.W."/>
            <person name="Richards J.E."/>
            <person name="Wolf T.M."/>
        </authorList>
    </citation>
    <scope>NUCLEOTIDE SEQUENCE</scope>
    <source>
        <strain evidence="1">MNPRO001-30</strain>
        <tissue evidence="1">Meninges</tissue>
    </source>
</reference>
<proteinExistence type="predicted"/>